<dbReference type="AlphaFoldDB" id="A0A2C5X613"/>
<evidence type="ECO:0000313" key="2">
    <source>
        <dbReference type="EMBL" id="PHH53825.1"/>
    </source>
</evidence>
<dbReference type="InterPro" id="IPR012475">
    <property type="entry name" value="Fungal_lectin"/>
</dbReference>
<dbReference type="SUPFAM" id="SSF89372">
    <property type="entry name" value="Fucose-specific lectin"/>
    <property type="match status" value="1"/>
</dbReference>
<dbReference type="EMBL" id="APWK03000036">
    <property type="protein sequence ID" value="PHH53825.1"/>
    <property type="molecule type" value="Genomic_DNA"/>
</dbReference>
<reference evidence="2 3" key="2">
    <citation type="journal article" date="2013" name="IMA Fungus">
        <title>IMA Genome-F 1: Ceratocystis fimbriata: Draft nuclear genome sequence for the plant pathogen, Ceratocystis fimbriata.</title>
        <authorList>
            <person name="Wilken P.M."/>
            <person name="Steenkamp E.T."/>
            <person name="Wingfield M.J."/>
            <person name="de Beer Z.W."/>
            <person name="Wingfield B.D."/>
        </authorList>
    </citation>
    <scope>NUCLEOTIDE SEQUENCE [LARGE SCALE GENOMIC DNA]</scope>
    <source>
        <strain evidence="2 3">CBS 114723</strain>
    </source>
</reference>
<proteinExistence type="inferred from homology"/>
<keyword evidence="3" id="KW-1185">Reference proteome</keyword>
<sequence length="324" mass="35734">MAPILNRTPLAAISYQDDNGDHIRVFYQDMDGYIRQSFYDTGKGWNERKNDIVGKAKLNTGIAAITWNNGKEIRVYFIGPENTIVERGSSGNNTWYYGPLTKENHEAAPYSKIAAVGYHAKSPAIMRIYFQDRSNKIIELVQRGDDFASWEKRSEFPAASPGTGLAVTPYQGLDASSVYLYYQQASLMPTQLLLDDASAHTKGELAINGYYSLIASLAAVAWDGEETRVVAVSDENKLTLTSIVHGEAHATEPLYPVVIPGSDVAVVRLRSAPAHQRIFFQRYGSIITALGSDDNGETWKILEAGIPVDASSTFAVHGEQMSEW</sequence>
<dbReference type="Proteomes" id="UP000222788">
    <property type="component" value="Unassembled WGS sequence"/>
</dbReference>
<name>A0A2C5X613_9PEZI</name>
<dbReference type="OrthoDB" id="407298at2759"/>
<comment type="caution">
    <text evidence="2">The sequence shown here is derived from an EMBL/GenBank/DDBJ whole genome shotgun (WGS) entry which is preliminary data.</text>
</comment>
<dbReference type="Gene3D" id="2.120.10.70">
    <property type="entry name" value="Fucose-specific lectin"/>
    <property type="match status" value="1"/>
</dbReference>
<protein>
    <submittedName>
        <fullName evidence="2">Fucose-specific lectin</fullName>
    </submittedName>
</protein>
<dbReference type="Pfam" id="PF07938">
    <property type="entry name" value="Fungal_lectin"/>
    <property type="match status" value="1"/>
</dbReference>
<comment type="similarity">
    <text evidence="1">Belongs to the fungal fucose-specific lectin family.</text>
</comment>
<keyword evidence="2" id="KW-0430">Lectin</keyword>
<accession>A0A2C5X613</accession>
<gene>
    <name evidence="2" type="primary">LECF</name>
    <name evidence="2" type="ORF">CFIMG_004607RA</name>
</gene>
<reference evidence="2 3" key="1">
    <citation type="journal article" date="2013" name="Fungal Biol.">
        <title>Analysis of microsatellite markers in the genome of the plant pathogen Ceratocystis fimbriata.</title>
        <authorList>
            <person name="Simpson M.C."/>
            <person name="Wilken P.M."/>
            <person name="Coetzee M.P."/>
            <person name="Wingfield M.J."/>
            <person name="Wingfield B.D."/>
        </authorList>
    </citation>
    <scope>NUCLEOTIDE SEQUENCE [LARGE SCALE GENOMIC DNA]</scope>
    <source>
        <strain evidence="2 3">CBS 114723</strain>
    </source>
</reference>
<evidence type="ECO:0000256" key="1">
    <source>
        <dbReference type="ARBA" id="ARBA00009042"/>
    </source>
</evidence>
<organism evidence="2 3">
    <name type="scientific">Ceratocystis fimbriata CBS 114723</name>
    <dbReference type="NCBI Taxonomy" id="1035309"/>
    <lineage>
        <taxon>Eukaryota</taxon>
        <taxon>Fungi</taxon>
        <taxon>Dikarya</taxon>
        <taxon>Ascomycota</taxon>
        <taxon>Pezizomycotina</taxon>
        <taxon>Sordariomycetes</taxon>
        <taxon>Hypocreomycetidae</taxon>
        <taxon>Microascales</taxon>
        <taxon>Ceratocystidaceae</taxon>
        <taxon>Ceratocystis</taxon>
    </lineage>
</organism>
<dbReference type="STRING" id="1035309.A0A2C5X613"/>
<dbReference type="GO" id="GO:0030246">
    <property type="term" value="F:carbohydrate binding"/>
    <property type="evidence" value="ECO:0007669"/>
    <property type="project" value="UniProtKB-KW"/>
</dbReference>
<evidence type="ECO:0000313" key="3">
    <source>
        <dbReference type="Proteomes" id="UP000222788"/>
    </source>
</evidence>